<proteinExistence type="inferred from homology"/>
<evidence type="ECO:0000256" key="5">
    <source>
        <dbReference type="ARBA" id="ARBA00022989"/>
    </source>
</evidence>
<feature type="compositionally biased region" description="Polar residues" evidence="7">
    <location>
        <begin position="61"/>
        <end position="103"/>
    </location>
</feature>
<keyword evidence="5 8" id="KW-1133">Transmembrane helix</keyword>
<dbReference type="Pfam" id="PF07281">
    <property type="entry name" value="INSIG"/>
    <property type="match status" value="1"/>
</dbReference>
<dbReference type="GeneID" id="87884111"/>
<gene>
    <name evidence="9" type="ORF">B0T15DRAFT_405108</name>
</gene>
<evidence type="ECO:0000256" key="4">
    <source>
        <dbReference type="ARBA" id="ARBA00022824"/>
    </source>
</evidence>
<feature type="region of interest" description="Disordered" evidence="7">
    <location>
        <begin position="1"/>
        <end position="135"/>
    </location>
</feature>
<dbReference type="Proteomes" id="UP001273166">
    <property type="component" value="Unassembled WGS sequence"/>
</dbReference>
<dbReference type="PANTHER" id="PTHR15301:SF3">
    <property type="entry name" value="PROTEIN NSG1-RELATED"/>
    <property type="match status" value="1"/>
</dbReference>
<accession>A0AAJ0GKK8</accession>
<dbReference type="InterPro" id="IPR025929">
    <property type="entry name" value="INSIG_fam"/>
</dbReference>
<comment type="caution">
    <text evidence="9">The sequence shown here is derived from an EMBL/GenBank/DDBJ whole genome shotgun (WGS) entry which is preliminary data.</text>
</comment>
<name>A0AAJ0GKK8_9PEZI</name>
<organism evidence="9 10">
    <name type="scientific">Chaetomium strumarium</name>
    <dbReference type="NCBI Taxonomy" id="1170767"/>
    <lineage>
        <taxon>Eukaryota</taxon>
        <taxon>Fungi</taxon>
        <taxon>Dikarya</taxon>
        <taxon>Ascomycota</taxon>
        <taxon>Pezizomycotina</taxon>
        <taxon>Sordariomycetes</taxon>
        <taxon>Sordariomycetidae</taxon>
        <taxon>Sordariales</taxon>
        <taxon>Chaetomiaceae</taxon>
        <taxon>Chaetomium</taxon>
    </lineage>
</organism>
<sequence length="450" mass="48140">MKNASATTDGRSDSPGPQIIRPIPRRPFNAKFSSPTPPEEDDYSSFPSPQISASDLRFLAPQNQSGSLTPNRDGTTPLSHTSSYRNLTSGTLYGIYSPSTTGPFDTEDDQDQDQYFPDATDTPIETPAPRPGGLDEETYRLMRSRASRESFSSSSFQSGSTNLLLPSSMGPSSSRGWVALLQLLLRAALLFVLGVGYGVLVTRLPRSQNCHHNHQHRHLAAYYEAQYEWRYLVFWGVAGVALGSLLPWFDRFWEASAAQMSRGGVVLPPPSSKDVDAPITEKPSASVAPQADWALVVRGIGAFVGIVFAIRKLPWASTMQVSLTLALVNPFLWYLIDRSKPGFLLSAAVGLAGSAVMMGLDPHAMPAPTTAAAAASASSSSSAASLLSRADNPAGLAGGHSQGLASQETIELSIWMLSVLFCSCVCFGNIGRRLALNSSAAGRGRWGGVR</sequence>
<evidence type="ECO:0000256" key="7">
    <source>
        <dbReference type="SAM" id="MobiDB-lite"/>
    </source>
</evidence>
<keyword evidence="10" id="KW-1185">Reference proteome</keyword>
<dbReference type="PANTHER" id="PTHR15301">
    <property type="entry name" value="INSULIN-INDUCED GENE 1"/>
    <property type="match status" value="1"/>
</dbReference>
<dbReference type="GO" id="GO:0005789">
    <property type="term" value="C:endoplasmic reticulum membrane"/>
    <property type="evidence" value="ECO:0007669"/>
    <property type="project" value="UniProtKB-SubCell"/>
</dbReference>
<comment type="subcellular location">
    <subcellularLocation>
        <location evidence="1">Endoplasmic reticulum membrane</location>
        <topology evidence="1">Multi-pass membrane protein</topology>
    </subcellularLocation>
</comment>
<evidence type="ECO:0000256" key="8">
    <source>
        <dbReference type="SAM" id="Phobius"/>
    </source>
</evidence>
<evidence type="ECO:0000313" key="9">
    <source>
        <dbReference type="EMBL" id="KAK3301618.1"/>
    </source>
</evidence>
<evidence type="ECO:0000256" key="2">
    <source>
        <dbReference type="ARBA" id="ARBA00007475"/>
    </source>
</evidence>
<feature type="transmembrane region" description="Helical" evidence="8">
    <location>
        <begin position="343"/>
        <end position="360"/>
    </location>
</feature>
<evidence type="ECO:0000313" key="10">
    <source>
        <dbReference type="Proteomes" id="UP001273166"/>
    </source>
</evidence>
<feature type="transmembrane region" description="Helical" evidence="8">
    <location>
        <begin position="229"/>
        <end position="249"/>
    </location>
</feature>
<comment type="similarity">
    <text evidence="2">Belongs to the INSIG family.</text>
</comment>
<feature type="transmembrane region" description="Helical" evidence="8">
    <location>
        <begin position="177"/>
        <end position="199"/>
    </location>
</feature>
<keyword evidence="3 8" id="KW-0812">Transmembrane</keyword>
<feature type="transmembrane region" description="Helical" evidence="8">
    <location>
        <begin position="412"/>
        <end position="430"/>
    </location>
</feature>
<evidence type="ECO:0000256" key="3">
    <source>
        <dbReference type="ARBA" id="ARBA00022692"/>
    </source>
</evidence>
<reference evidence="9" key="1">
    <citation type="journal article" date="2023" name="Mol. Phylogenet. Evol.">
        <title>Genome-scale phylogeny and comparative genomics of the fungal order Sordariales.</title>
        <authorList>
            <person name="Hensen N."/>
            <person name="Bonometti L."/>
            <person name="Westerberg I."/>
            <person name="Brannstrom I.O."/>
            <person name="Guillou S."/>
            <person name="Cros-Aarteil S."/>
            <person name="Calhoun S."/>
            <person name="Haridas S."/>
            <person name="Kuo A."/>
            <person name="Mondo S."/>
            <person name="Pangilinan J."/>
            <person name="Riley R."/>
            <person name="LaButti K."/>
            <person name="Andreopoulos B."/>
            <person name="Lipzen A."/>
            <person name="Chen C."/>
            <person name="Yan M."/>
            <person name="Daum C."/>
            <person name="Ng V."/>
            <person name="Clum A."/>
            <person name="Steindorff A."/>
            <person name="Ohm R.A."/>
            <person name="Martin F."/>
            <person name="Silar P."/>
            <person name="Natvig D.O."/>
            <person name="Lalanne C."/>
            <person name="Gautier V."/>
            <person name="Ament-Velasquez S.L."/>
            <person name="Kruys A."/>
            <person name="Hutchinson M.I."/>
            <person name="Powell A.J."/>
            <person name="Barry K."/>
            <person name="Miller A.N."/>
            <person name="Grigoriev I.V."/>
            <person name="Debuchy R."/>
            <person name="Gladieux P."/>
            <person name="Hiltunen Thoren M."/>
            <person name="Johannesson H."/>
        </authorList>
    </citation>
    <scope>NUCLEOTIDE SEQUENCE</scope>
    <source>
        <strain evidence="9">CBS 333.67</strain>
    </source>
</reference>
<dbReference type="RefSeq" id="XP_062717398.1">
    <property type="nucleotide sequence ID" value="XM_062865282.1"/>
</dbReference>
<evidence type="ECO:0000256" key="6">
    <source>
        <dbReference type="ARBA" id="ARBA00023136"/>
    </source>
</evidence>
<dbReference type="GO" id="GO:0016126">
    <property type="term" value="P:sterol biosynthetic process"/>
    <property type="evidence" value="ECO:0007669"/>
    <property type="project" value="TreeGrafter"/>
</dbReference>
<keyword evidence="4" id="KW-0256">Endoplasmic reticulum</keyword>
<reference evidence="9" key="2">
    <citation type="submission" date="2023-06" db="EMBL/GenBank/DDBJ databases">
        <authorList>
            <consortium name="Lawrence Berkeley National Laboratory"/>
            <person name="Mondo S.J."/>
            <person name="Hensen N."/>
            <person name="Bonometti L."/>
            <person name="Westerberg I."/>
            <person name="Brannstrom I.O."/>
            <person name="Guillou S."/>
            <person name="Cros-Aarteil S."/>
            <person name="Calhoun S."/>
            <person name="Haridas S."/>
            <person name="Kuo A."/>
            <person name="Pangilinan J."/>
            <person name="Riley R."/>
            <person name="Labutti K."/>
            <person name="Andreopoulos B."/>
            <person name="Lipzen A."/>
            <person name="Chen C."/>
            <person name="Yanf M."/>
            <person name="Daum C."/>
            <person name="Ng V."/>
            <person name="Clum A."/>
            <person name="Steindorff A."/>
            <person name="Ohm R."/>
            <person name="Martin F."/>
            <person name="Silar P."/>
            <person name="Natvig D."/>
            <person name="Lalanne C."/>
            <person name="Gautier V."/>
            <person name="Ament-Velasquez S.L."/>
            <person name="Kruys A."/>
            <person name="Hutchinson M.I."/>
            <person name="Powell A.J."/>
            <person name="Barry K."/>
            <person name="Miller A.N."/>
            <person name="Grigoriev I.V."/>
            <person name="Debuchy R."/>
            <person name="Gladieux P."/>
            <person name="Thoren M.H."/>
            <person name="Johannesson H."/>
        </authorList>
    </citation>
    <scope>NUCLEOTIDE SEQUENCE</scope>
    <source>
        <strain evidence="9">CBS 333.67</strain>
    </source>
</reference>
<keyword evidence="6 8" id="KW-0472">Membrane</keyword>
<dbReference type="EMBL" id="JAUDZG010000008">
    <property type="protein sequence ID" value="KAK3301618.1"/>
    <property type="molecule type" value="Genomic_DNA"/>
</dbReference>
<dbReference type="AlphaFoldDB" id="A0AAJ0GKK8"/>
<protein>
    <submittedName>
        <fullName evidence="9">Insulin-induced protein-domain-containing protein</fullName>
    </submittedName>
</protein>
<evidence type="ECO:0000256" key="1">
    <source>
        <dbReference type="ARBA" id="ARBA00004477"/>
    </source>
</evidence>
<feature type="transmembrane region" description="Helical" evidence="8">
    <location>
        <begin position="316"/>
        <end position="336"/>
    </location>
</feature>